<organism evidence="1 2">
    <name type="scientific">Penicillium thymicola</name>
    <dbReference type="NCBI Taxonomy" id="293382"/>
    <lineage>
        <taxon>Eukaryota</taxon>
        <taxon>Fungi</taxon>
        <taxon>Dikarya</taxon>
        <taxon>Ascomycota</taxon>
        <taxon>Pezizomycotina</taxon>
        <taxon>Eurotiomycetes</taxon>
        <taxon>Eurotiomycetidae</taxon>
        <taxon>Eurotiales</taxon>
        <taxon>Aspergillaceae</taxon>
        <taxon>Penicillium</taxon>
    </lineage>
</organism>
<dbReference type="AlphaFoldDB" id="A0AAI9X692"/>
<accession>A0AAI9X692</accession>
<protein>
    <submittedName>
        <fullName evidence="1">Uncharacterized protein</fullName>
    </submittedName>
</protein>
<reference evidence="1" key="1">
    <citation type="submission" date="2015-06" db="EMBL/GenBank/DDBJ databases">
        <authorList>
            <person name="Nguyen H."/>
        </authorList>
    </citation>
    <scope>NUCLEOTIDE SEQUENCE</scope>
    <source>
        <strain evidence="1">DAOM 180753</strain>
    </source>
</reference>
<dbReference type="EMBL" id="LACB01000315">
    <property type="protein sequence ID" value="KAJ9484738.1"/>
    <property type="molecule type" value="Genomic_DNA"/>
</dbReference>
<evidence type="ECO:0000313" key="1">
    <source>
        <dbReference type="EMBL" id="KAJ9484738.1"/>
    </source>
</evidence>
<sequence length="105" mass="12170">MFVLFGAYYGPEWALRDFIPGPQPTNRPKGRAQNTAHLRDGLGFGLWALWAIERSTPDYQIQFPRYSTQSDILHSFSRLLLHQIPFTFLSFLLHEKMKPSTCITL</sequence>
<keyword evidence="2" id="KW-1185">Reference proteome</keyword>
<evidence type="ECO:0000313" key="2">
    <source>
        <dbReference type="Proteomes" id="UP001227192"/>
    </source>
</evidence>
<gene>
    <name evidence="1" type="ORF">VN97_g8643</name>
</gene>
<name>A0AAI9X692_PENTH</name>
<reference evidence="1" key="2">
    <citation type="journal article" date="2016" name="Fungal Biol.">
        <title>Ochratoxin A production by Penicillium thymicola.</title>
        <authorList>
            <person name="Nguyen H.D.T."/>
            <person name="McMullin D.R."/>
            <person name="Ponomareva E."/>
            <person name="Riley R."/>
            <person name="Pomraning K.R."/>
            <person name="Baker S.E."/>
            <person name="Seifert K.A."/>
        </authorList>
    </citation>
    <scope>NUCLEOTIDE SEQUENCE</scope>
    <source>
        <strain evidence="1">DAOM 180753</strain>
    </source>
</reference>
<comment type="caution">
    <text evidence="1">The sequence shown here is derived from an EMBL/GenBank/DDBJ whole genome shotgun (WGS) entry which is preliminary data.</text>
</comment>
<dbReference type="Proteomes" id="UP001227192">
    <property type="component" value="Unassembled WGS sequence"/>
</dbReference>
<proteinExistence type="predicted"/>